<dbReference type="GO" id="GO:0005739">
    <property type="term" value="C:mitochondrion"/>
    <property type="evidence" value="ECO:0007669"/>
    <property type="project" value="TreeGrafter"/>
</dbReference>
<dbReference type="Proteomes" id="UP000695562">
    <property type="component" value="Unassembled WGS sequence"/>
</dbReference>
<dbReference type="InterPro" id="IPR052950">
    <property type="entry name" value="CISD"/>
</dbReference>
<dbReference type="OrthoDB" id="15717at2759"/>
<evidence type="ECO:0000256" key="1">
    <source>
        <dbReference type="SAM" id="MobiDB-lite"/>
    </source>
</evidence>
<dbReference type="PANTHER" id="PTHR46491:SF3">
    <property type="entry name" value="CDGSH IRON-SULFUR DOMAIN-CONTAINING PROTEIN 3, MITOCHONDRIAL"/>
    <property type="match status" value="1"/>
</dbReference>
<protein>
    <submittedName>
        <fullName evidence="2">Uncharacterized protein</fullName>
    </submittedName>
</protein>
<dbReference type="EMBL" id="AJWJ01000086">
    <property type="protein sequence ID" value="KAF2075769.1"/>
    <property type="molecule type" value="Genomic_DNA"/>
</dbReference>
<comment type="caution">
    <text evidence="2">The sequence shown here is derived from an EMBL/GenBank/DDBJ whole genome shotgun (WGS) entry which is preliminary data.</text>
</comment>
<proteinExistence type="predicted"/>
<dbReference type="AlphaFoldDB" id="A0A8J4PZC9"/>
<dbReference type="PANTHER" id="PTHR46491">
    <property type="entry name" value="CDGSH IRON SULFUR DOMAIN PROTEIN HOMOLOG"/>
    <property type="match status" value="1"/>
</dbReference>
<organism evidence="2 3">
    <name type="scientific">Polysphondylium violaceum</name>
    <dbReference type="NCBI Taxonomy" id="133409"/>
    <lineage>
        <taxon>Eukaryota</taxon>
        <taxon>Amoebozoa</taxon>
        <taxon>Evosea</taxon>
        <taxon>Eumycetozoa</taxon>
        <taxon>Dictyostelia</taxon>
        <taxon>Dictyosteliales</taxon>
        <taxon>Dictyosteliaceae</taxon>
        <taxon>Polysphondylium</taxon>
    </lineage>
</organism>
<feature type="compositionally biased region" description="Basic and acidic residues" evidence="1">
    <location>
        <begin position="1"/>
        <end position="11"/>
    </location>
</feature>
<gene>
    <name evidence="2" type="ORF">CYY_002902</name>
</gene>
<name>A0A8J4PZC9_9MYCE</name>
<dbReference type="InterPro" id="IPR042216">
    <property type="entry name" value="MitoNEET_CISD"/>
</dbReference>
<keyword evidence="3" id="KW-1185">Reference proteome</keyword>
<dbReference type="Gene3D" id="3.40.5.90">
    <property type="entry name" value="CDGSH iron-sulfur domain, mitoNEET-type"/>
    <property type="match status" value="1"/>
</dbReference>
<dbReference type="GO" id="GO:0051537">
    <property type="term" value="F:2 iron, 2 sulfur cluster binding"/>
    <property type="evidence" value="ECO:0007669"/>
    <property type="project" value="TreeGrafter"/>
</dbReference>
<evidence type="ECO:0000313" key="2">
    <source>
        <dbReference type="EMBL" id="KAF2075769.1"/>
    </source>
</evidence>
<accession>A0A8J4PZC9</accession>
<feature type="region of interest" description="Disordered" evidence="1">
    <location>
        <begin position="1"/>
        <end position="25"/>
    </location>
</feature>
<reference evidence="2" key="1">
    <citation type="submission" date="2020-01" db="EMBL/GenBank/DDBJ databases">
        <title>Development of genomics and gene disruption for Polysphondylium violaceum indicates a role for the polyketide synthase stlB in stalk morphogenesis.</title>
        <authorList>
            <person name="Narita B."/>
            <person name="Kawabe Y."/>
            <person name="Kin K."/>
            <person name="Saito T."/>
            <person name="Gibbs R."/>
            <person name="Kuspa A."/>
            <person name="Muzny D."/>
            <person name="Queller D."/>
            <person name="Richards S."/>
            <person name="Strassman J."/>
            <person name="Sucgang R."/>
            <person name="Worley K."/>
            <person name="Schaap P."/>
        </authorList>
    </citation>
    <scope>NUCLEOTIDE SEQUENCE</scope>
    <source>
        <strain evidence="2">QSvi11</strain>
    </source>
</reference>
<evidence type="ECO:0000313" key="3">
    <source>
        <dbReference type="Proteomes" id="UP000695562"/>
    </source>
</evidence>
<sequence>MDDNDKVKETTDTCPPSTTDADKNSGCRCKCDDHGDDNNTEEVFITQSIDKQVTPSICKKCGLCKYVPLKIPMYAPYTLKGLDPNEQYYYCTCGLTTGQQPLCDQKSCIGTKFQPKPFVLGKKQTMFLLCGCRYTSNPPYCDAIHTRLPFNPTDPPCKCSKVDEW</sequence>